<accession>A0A2S4HHH1</accession>
<proteinExistence type="predicted"/>
<sequence>MHQNNPLFYDLRTIIYHASRQKVSRLSTQAQLNGINFAFPVHRLRRYAAQCIANIIIINSA</sequence>
<dbReference type="AlphaFoldDB" id="A0A2S4HHH1"/>
<name>A0A2S4HHH1_9GAMM</name>
<evidence type="ECO:0000313" key="2">
    <source>
        <dbReference type="Proteomes" id="UP000237222"/>
    </source>
</evidence>
<gene>
    <name evidence="1" type="ORF">C0068_07030</name>
</gene>
<comment type="caution">
    <text evidence="1">The sequence shown here is derived from an EMBL/GenBank/DDBJ whole genome shotgun (WGS) entry which is preliminary data.</text>
</comment>
<dbReference type="Proteomes" id="UP000237222">
    <property type="component" value="Unassembled WGS sequence"/>
</dbReference>
<organism evidence="1 2">
    <name type="scientific">Zhongshania marina</name>
    <dbReference type="NCBI Taxonomy" id="2304603"/>
    <lineage>
        <taxon>Bacteria</taxon>
        <taxon>Pseudomonadati</taxon>
        <taxon>Pseudomonadota</taxon>
        <taxon>Gammaproteobacteria</taxon>
        <taxon>Cellvibrionales</taxon>
        <taxon>Spongiibacteraceae</taxon>
        <taxon>Zhongshania</taxon>
    </lineage>
</organism>
<reference evidence="1" key="1">
    <citation type="submission" date="2018-01" db="EMBL/GenBank/DDBJ databases">
        <authorList>
            <person name="Yu X.-D."/>
        </authorList>
    </citation>
    <scope>NUCLEOTIDE SEQUENCE</scope>
    <source>
        <strain evidence="1">ZX-21</strain>
    </source>
</reference>
<protein>
    <submittedName>
        <fullName evidence="1">Uncharacterized protein</fullName>
    </submittedName>
</protein>
<dbReference type="EMBL" id="PQGG01000016">
    <property type="protein sequence ID" value="POP53389.1"/>
    <property type="molecule type" value="Genomic_DNA"/>
</dbReference>
<evidence type="ECO:0000313" key="1">
    <source>
        <dbReference type="EMBL" id="POP53389.1"/>
    </source>
</evidence>